<dbReference type="RefSeq" id="WP_034355926.1">
    <property type="nucleotide sequence ID" value="NZ_JHAC01000021.1"/>
</dbReference>
<evidence type="ECO:0000313" key="2">
    <source>
        <dbReference type="Proteomes" id="UP000020492"/>
    </source>
</evidence>
<comment type="caution">
    <text evidence="1">The sequence shown here is derived from an EMBL/GenBank/DDBJ whole genome shotgun (WGS) entry which is preliminary data.</text>
</comment>
<evidence type="ECO:0000313" key="1">
    <source>
        <dbReference type="EMBL" id="EYB68557.1"/>
    </source>
</evidence>
<accession>A0A016QRR8</accession>
<organism evidence="1 2">
    <name type="scientific">Deinococcus phoenicis</name>
    <dbReference type="NCBI Taxonomy" id="1476583"/>
    <lineage>
        <taxon>Bacteria</taxon>
        <taxon>Thermotogati</taxon>
        <taxon>Deinococcota</taxon>
        <taxon>Deinococci</taxon>
        <taxon>Deinococcales</taxon>
        <taxon>Deinococcaceae</taxon>
        <taxon>Deinococcus</taxon>
    </lineage>
</organism>
<dbReference type="Proteomes" id="UP000020492">
    <property type="component" value="Unassembled WGS sequence"/>
</dbReference>
<dbReference type="PATRIC" id="fig|1476583.3.peg.1396"/>
<gene>
    <name evidence="1" type="ORF">DEIPH_ctg021orf0076</name>
</gene>
<dbReference type="AlphaFoldDB" id="A0A016QRR8"/>
<dbReference type="EMBL" id="JHAC01000021">
    <property type="protein sequence ID" value="EYB68557.1"/>
    <property type="molecule type" value="Genomic_DNA"/>
</dbReference>
<reference evidence="1 2" key="1">
    <citation type="submission" date="2014-03" db="EMBL/GenBank/DDBJ databases">
        <title>Draft genome sequence of Deinococcus phoenicis 1P10ME.</title>
        <authorList>
            <person name="Stepanov V.G."/>
            <person name="Vaishampayan P."/>
            <person name="Venkateswaran K."/>
            <person name="Fox G.E."/>
        </authorList>
    </citation>
    <scope>NUCLEOTIDE SEQUENCE [LARGE SCALE GENOMIC DNA]</scope>
    <source>
        <strain evidence="1 2">1P10ME</strain>
    </source>
</reference>
<sequence>MNEPEINAHPFLLKYVTELQQQRGIIREHAELHGLTVPDFIQAVRLHLKAILARCDLWLEVSPERLEGLLDTGKLPNFFNDPEKYPQNAVVEFLIHDPRVRLNYAFLTDAHPAEYPGHLPTSPVLVKLRPALKEISSFTEGGTITNLHPSKFGHISGVQAREMFAVLEAWGNAPNYLWYERTLHEHLQELQRPIVLGSNPRLPSPIINPHELSWGWEAYRLWDGQELRKGCPLCEIEEGRVHLWHNDYRLFEPYGDDHRFAAFVPGILEVSDIEEVFFRPAGVRQTFGSRLRELGVPVSYSALQLLP</sequence>
<protein>
    <submittedName>
        <fullName evidence="1">Uncharacterized protein</fullName>
    </submittedName>
</protein>
<name>A0A016QRR8_9DEIO</name>
<proteinExistence type="predicted"/>
<keyword evidence="2" id="KW-1185">Reference proteome</keyword>
<dbReference type="OrthoDB" id="9803818at2"/>